<name>A0A7R7JJ82_9MYCO</name>
<evidence type="ECO:0000256" key="1">
    <source>
        <dbReference type="SAM" id="MobiDB-lite"/>
    </source>
</evidence>
<gene>
    <name evidence="3" type="ORF">MHEC_38460</name>
</gene>
<dbReference type="AlphaFoldDB" id="A0A7R7JJ82"/>
<evidence type="ECO:0000313" key="3">
    <source>
        <dbReference type="EMBL" id="BCO37413.1"/>
    </source>
</evidence>
<accession>A0A7R7JJ82</accession>
<feature type="compositionally biased region" description="Low complexity" evidence="1">
    <location>
        <begin position="86"/>
        <end position="100"/>
    </location>
</feature>
<keyword evidence="2" id="KW-0472">Membrane</keyword>
<dbReference type="EMBL" id="AP024237">
    <property type="protein sequence ID" value="BCO37413.1"/>
    <property type="molecule type" value="Genomic_DNA"/>
</dbReference>
<keyword evidence="2" id="KW-1133">Transmembrane helix</keyword>
<keyword evidence="4" id="KW-1185">Reference proteome</keyword>
<evidence type="ECO:0000313" key="4">
    <source>
        <dbReference type="Proteomes" id="UP000595446"/>
    </source>
</evidence>
<dbReference type="Proteomes" id="UP000595446">
    <property type="component" value="Chromosome"/>
</dbReference>
<keyword evidence="2" id="KW-0812">Transmembrane</keyword>
<proteinExistence type="predicted"/>
<organism evidence="3 4">
    <name type="scientific">Mycobacterium heckeshornense</name>
    <dbReference type="NCBI Taxonomy" id="110505"/>
    <lineage>
        <taxon>Bacteria</taxon>
        <taxon>Bacillati</taxon>
        <taxon>Actinomycetota</taxon>
        <taxon>Actinomycetes</taxon>
        <taxon>Mycobacteriales</taxon>
        <taxon>Mycobacteriaceae</taxon>
        <taxon>Mycobacterium</taxon>
    </lineage>
</organism>
<dbReference type="Gene3D" id="1.10.3730.20">
    <property type="match status" value="1"/>
</dbReference>
<feature type="region of interest" description="Disordered" evidence="1">
    <location>
        <begin position="72"/>
        <end position="100"/>
    </location>
</feature>
<evidence type="ECO:0000256" key="2">
    <source>
        <dbReference type="SAM" id="Phobius"/>
    </source>
</evidence>
<protein>
    <submittedName>
        <fullName evidence="3">Uncharacterized protein</fullName>
    </submittedName>
</protein>
<feature type="compositionally biased region" description="Basic and acidic residues" evidence="1">
    <location>
        <begin position="72"/>
        <end position="84"/>
    </location>
</feature>
<sequence>MRSLPTGASCAVWVGIGAALTVAYAMLTGDEAASPVKVVLIAGVIGCIPGLKRPEIAPRAYRRGARWVAARDDLGADDRRRTSRESPSAPTAPTATATNA</sequence>
<feature type="transmembrane region" description="Helical" evidence="2">
    <location>
        <begin position="7"/>
        <end position="26"/>
    </location>
</feature>
<reference evidence="3 4" key="1">
    <citation type="submission" date="2020-12" db="EMBL/GenBank/DDBJ databases">
        <title>Complete genome sequence of Mycobacterium heckeshornense JCM 15655T, closely related to a pathogenic non-tuberculous mycobacterial species Mycobacterium xenopi.</title>
        <authorList>
            <person name="Yoshida M."/>
            <person name="Fukano H."/>
            <person name="Asakura T."/>
            <person name="Suzuki M."/>
            <person name="Hoshino Y."/>
        </authorList>
    </citation>
    <scope>NUCLEOTIDE SEQUENCE [LARGE SCALE GENOMIC DNA]</scope>
    <source>
        <strain evidence="3 4">JCM 15655</strain>
    </source>
</reference>